<dbReference type="PANTHER" id="PTHR13360">
    <property type="entry name" value="ACTIVATING SIGNAL COINTEGRATOR 1 COMPLEX SUBUNIT 1"/>
    <property type="match status" value="1"/>
</dbReference>
<dbReference type="GO" id="GO:0006307">
    <property type="term" value="P:DNA alkylation repair"/>
    <property type="evidence" value="ECO:0007669"/>
    <property type="project" value="InterPro"/>
</dbReference>
<evidence type="ECO:0000313" key="3">
    <source>
        <dbReference type="EMBL" id="CAI2374383.1"/>
    </source>
</evidence>
<dbReference type="EMBL" id="CAMPGE010015778">
    <property type="protein sequence ID" value="CAI2374383.1"/>
    <property type="molecule type" value="Genomic_DNA"/>
</dbReference>
<keyword evidence="4" id="KW-1185">Reference proteome</keyword>
<dbReference type="Gene3D" id="3.90.1140.10">
    <property type="entry name" value="Cyclic phosphodiesterase"/>
    <property type="match status" value="1"/>
</dbReference>
<gene>
    <name evidence="3" type="ORF">ECRASSUSDP1_LOCUS15735</name>
</gene>
<feature type="compositionally biased region" description="Basic and acidic residues" evidence="1">
    <location>
        <begin position="45"/>
        <end position="76"/>
    </location>
</feature>
<dbReference type="InterPro" id="IPR019510">
    <property type="entry name" value="AKAP7-like_phosphoesterase"/>
</dbReference>
<sequence>MASLVFDFEEQEIDGRTYRLPILNMNRAVFKKIGKSSYKIGKREEIIPKEQSEDRYQQAKEIYKGKARTKNDKPASDDVEENEDYVEDPEQEESDQEDNEDFEDNFFGDEEEEEKISTEKPQEMNKAAPVFKPKQHPPSRPRPLTHFMCLPITHKGLAKKLVDFQYKVDAFDKGRSVVEGWYIGEGLLNITLFRLPLETKERVEEACKLLQSLQPEIEEFLGQKKLNLNLKGVGDFKINDRESQVLFAKLSNNKPYEILCELVDWIKERMISSGLVTQQELKREPFHLALINSSHMKIKNELRGFNGNAICSKFHSESLGTFAPQKISLCSWKMIDGHYIKECDISI</sequence>
<dbReference type="Proteomes" id="UP001295684">
    <property type="component" value="Unassembled WGS sequence"/>
</dbReference>
<organism evidence="3 4">
    <name type="scientific">Euplotes crassus</name>
    <dbReference type="NCBI Taxonomy" id="5936"/>
    <lineage>
        <taxon>Eukaryota</taxon>
        <taxon>Sar</taxon>
        <taxon>Alveolata</taxon>
        <taxon>Ciliophora</taxon>
        <taxon>Intramacronucleata</taxon>
        <taxon>Spirotrichea</taxon>
        <taxon>Hypotrichia</taxon>
        <taxon>Euplotida</taxon>
        <taxon>Euplotidae</taxon>
        <taxon>Moneuplotes</taxon>
    </lineage>
</organism>
<evidence type="ECO:0000259" key="2">
    <source>
        <dbReference type="Pfam" id="PF10469"/>
    </source>
</evidence>
<proteinExistence type="predicted"/>
<dbReference type="PANTHER" id="PTHR13360:SF1">
    <property type="entry name" value="ACTIVATING SIGNAL COINTEGRATOR 1 COMPLEX SUBUNIT 1"/>
    <property type="match status" value="1"/>
</dbReference>
<dbReference type="GO" id="GO:0006355">
    <property type="term" value="P:regulation of DNA-templated transcription"/>
    <property type="evidence" value="ECO:0007669"/>
    <property type="project" value="TreeGrafter"/>
</dbReference>
<evidence type="ECO:0000256" key="1">
    <source>
        <dbReference type="SAM" id="MobiDB-lite"/>
    </source>
</evidence>
<accession>A0AAD1XKI6</accession>
<feature type="region of interest" description="Disordered" evidence="1">
    <location>
        <begin position="45"/>
        <end position="141"/>
    </location>
</feature>
<protein>
    <recommendedName>
        <fullName evidence="2">A-kinase anchor protein 7-like phosphoesterase domain-containing protein</fullName>
    </recommendedName>
</protein>
<dbReference type="GO" id="GO:0005634">
    <property type="term" value="C:nucleus"/>
    <property type="evidence" value="ECO:0007669"/>
    <property type="project" value="TreeGrafter"/>
</dbReference>
<comment type="caution">
    <text evidence="3">The sequence shown here is derived from an EMBL/GenBank/DDBJ whole genome shotgun (WGS) entry which is preliminary data.</text>
</comment>
<feature type="compositionally biased region" description="Acidic residues" evidence="1">
    <location>
        <begin position="77"/>
        <end position="114"/>
    </location>
</feature>
<dbReference type="InterPro" id="IPR009210">
    <property type="entry name" value="ASCC1"/>
</dbReference>
<feature type="domain" description="A-kinase anchor protein 7-like phosphoesterase" evidence="2">
    <location>
        <begin position="145"/>
        <end position="339"/>
    </location>
</feature>
<name>A0AAD1XKI6_EUPCR</name>
<dbReference type="Pfam" id="PF10469">
    <property type="entry name" value="AKAP7_NLS"/>
    <property type="match status" value="1"/>
</dbReference>
<evidence type="ECO:0000313" key="4">
    <source>
        <dbReference type="Proteomes" id="UP001295684"/>
    </source>
</evidence>
<dbReference type="AlphaFoldDB" id="A0AAD1XKI6"/>
<reference evidence="3" key="1">
    <citation type="submission" date="2023-07" db="EMBL/GenBank/DDBJ databases">
        <authorList>
            <consortium name="AG Swart"/>
            <person name="Singh M."/>
            <person name="Singh A."/>
            <person name="Seah K."/>
            <person name="Emmerich C."/>
        </authorList>
    </citation>
    <scope>NUCLEOTIDE SEQUENCE</scope>
    <source>
        <strain evidence="3">DP1</strain>
    </source>
</reference>